<dbReference type="Pfam" id="PF02653">
    <property type="entry name" value="BPD_transp_2"/>
    <property type="match status" value="1"/>
</dbReference>
<keyword evidence="4 6" id="KW-1133">Transmembrane helix</keyword>
<dbReference type="PANTHER" id="PTHR30482:SF17">
    <property type="entry name" value="ABC TRANSPORTER ATP-BINDING PROTEIN"/>
    <property type="match status" value="1"/>
</dbReference>
<dbReference type="InterPro" id="IPR001851">
    <property type="entry name" value="ABC_transp_permease"/>
</dbReference>
<feature type="transmembrane region" description="Helical" evidence="6">
    <location>
        <begin position="215"/>
        <end position="243"/>
    </location>
</feature>
<dbReference type="GO" id="GO:0015658">
    <property type="term" value="F:branched-chain amino acid transmembrane transporter activity"/>
    <property type="evidence" value="ECO:0007669"/>
    <property type="project" value="InterPro"/>
</dbReference>
<dbReference type="CDD" id="cd06581">
    <property type="entry name" value="TM_PBP1_LivM_like"/>
    <property type="match status" value="1"/>
</dbReference>
<feature type="transmembrane region" description="Helical" evidence="6">
    <location>
        <begin position="387"/>
        <end position="408"/>
    </location>
</feature>
<evidence type="ECO:0000256" key="4">
    <source>
        <dbReference type="ARBA" id="ARBA00022989"/>
    </source>
</evidence>
<feature type="transmembrane region" description="Helical" evidence="6">
    <location>
        <begin position="277"/>
        <end position="297"/>
    </location>
</feature>
<evidence type="ECO:0000256" key="2">
    <source>
        <dbReference type="ARBA" id="ARBA00022475"/>
    </source>
</evidence>
<proteinExistence type="predicted"/>
<keyword evidence="2" id="KW-1003">Cell membrane</keyword>
<sequence>MDETDAPVDESDPIPPSTATGGLREYLRDHAVHAAVIFGFLLYPLAYEALLATPAAPFAEAFLPAVTFMIVVLYMGLFAMSFDFVSGYTGYLSFGHAAFFGTGAYFVVLAANGQVPGVPGGTPFMITLLLGAVVAGLLALVIGSVSFRLTGVYFAMITLGFAQVIYELIRSWGYVSTNPTEGATVSGDALAIGVPYVDALSLDVGRLTGESVENLLGLGVDLSATVVSYYALGIVVVVCYFAMQRIIHSPFGRVMIAIRENEERARAVGYPTYRFKLAAFAVSGFFGAIAGGIFAAYSRSVAPDGTFYFLVTADALITTIIGGFGTLAGPIYGTLFTQGLEDVLSTESGGVATLLRERLPESVLQADLFGISLELFVNTAVDGRAPLYLGIVFVLFVLFVPNGILGTLRDRLGGTVGKRLPDHLRRYFR</sequence>
<reference evidence="7 8" key="1">
    <citation type="journal article" date="2014" name="PLoS Genet.">
        <title>Phylogenetically driven sequencing of extremely halophilic archaea reveals strategies for static and dynamic osmo-response.</title>
        <authorList>
            <person name="Becker E.A."/>
            <person name="Seitzer P.M."/>
            <person name="Tritt A."/>
            <person name="Larsen D."/>
            <person name="Krusor M."/>
            <person name="Yao A.I."/>
            <person name="Wu D."/>
            <person name="Madern D."/>
            <person name="Eisen J.A."/>
            <person name="Darling A.E."/>
            <person name="Facciotti M.T."/>
        </authorList>
    </citation>
    <scope>NUCLEOTIDE SEQUENCE [LARGE SCALE GENOMIC DNA]</scope>
    <source>
        <strain evidence="7 8">DSM 19288</strain>
    </source>
</reference>
<protein>
    <submittedName>
        <fullName evidence="7">Inner-membrane translocator</fullName>
    </submittedName>
</protein>
<organism evidence="7 8">
    <name type="scientific">Halorubrum californiense DSM 19288</name>
    <dbReference type="NCBI Taxonomy" id="1227465"/>
    <lineage>
        <taxon>Archaea</taxon>
        <taxon>Methanobacteriati</taxon>
        <taxon>Methanobacteriota</taxon>
        <taxon>Stenosarchaea group</taxon>
        <taxon>Halobacteria</taxon>
        <taxon>Halobacteriales</taxon>
        <taxon>Haloferacaceae</taxon>
        <taxon>Halorubrum</taxon>
    </lineage>
</organism>
<feature type="transmembrane region" description="Helical" evidence="6">
    <location>
        <begin position="309"/>
        <end position="332"/>
    </location>
</feature>
<keyword evidence="8" id="KW-1185">Reference proteome</keyword>
<evidence type="ECO:0000256" key="5">
    <source>
        <dbReference type="ARBA" id="ARBA00023136"/>
    </source>
</evidence>
<name>M0E5I4_9EURY</name>
<evidence type="ECO:0000256" key="3">
    <source>
        <dbReference type="ARBA" id="ARBA00022692"/>
    </source>
</evidence>
<keyword evidence="5 6" id="KW-0472">Membrane</keyword>
<comment type="caution">
    <text evidence="7">The sequence shown here is derived from an EMBL/GenBank/DDBJ whole genome shotgun (WGS) entry which is preliminary data.</text>
</comment>
<dbReference type="PATRIC" id="fig|1227465.4.peg.2227"/>
<feature type="transmembrane region" description="Helical" evidence="6">
    <location>
        <begin position="62"/>
        <end position="82"/>
    </location>
</feature>
<feature type="transmembrane region" description="Helical" evidence="6">
    <location>
        <begin position="88"/>
        <end position="111"/>
    </location>
</feature>
<feature type="transmembrane region" description="Helical" evidence="6">
    <location>
        <begin position="123"/>
        <end position="145"/>
    </location>
</feature>
<dbReference type="InterPro" id="IPR043428">
    <property type="entry name" value="LivM-like"/>
</dbReference>
<evidence type="ECO:0000313" key="8">
    <source>
        <dbReference type="Proteomes" id="UP000011586"/>
    </source>
</evidence>
<dbReference type="Proteomes" id="UP000011586">
    <property type="component" value="Unassembled WGS sequence"/>
</dbReference>
<evidence type="ECO:0000256" key="6">
    <source>
        <dbReference type="SAM" id="Phobius"/>
    </source>
</evidence>
<feature type="transmembrane region" description="Helical" evidence="6">
    <location>
        <begin position="31"/>
        <end position="50"/>
    </location>
</feature>
<evidence type="ECO:0000256" key="1">
    <source>
        <dbReference type="ARBA" id="ARBA00004651"/>
    </source>
</evidence>
<dbReference type="EMBL" id="AOJK01000057">
    <property type="protein sequence ID" value="ELZ42177.1"/>
    <property type="molecule type" value="Genomic_DNA"/>
</dbReference>
<gene>
    <name evidence="7" type="ORF">C463_11407</name>
</gene>
<comment type="subcellular location">
    <subcellularLocation>
        <location evidence="1">Cell membrane</location>
        <topology evidence="1">Multi-pass membrane protein</topology>
    </subcellularLocation>
</comment>
<accession>M0E5I4</accession>
<dbReference type="AlphaFoldDB" id="M0E5I4"/>
<dbReference type="STRING" id="1227465.C463_11407"/>
<dbReference type="PANTHER" id="PTHR30482">
    <property type="entry name" value="HIGH-AFFINITY BRANCHED-CHAIN AMINO ACID TRANSPORT SYSTEM PERMEASE"/>
    <property type="match status" value="1"/>
</dbReference>
<keyword evidence="3 6" id="KW-0812">Transmembrane</keyword>
<evidence type="ECO:0000313" key="7">
    <source>
        <dbReference type="EMBL" id="ELZ42177.1"/>
    </source>
</evidence>
<feature type="transmembrane region" description="Helical" evidence="6">
    <location>
        <begin position="151"/>
        <end position="169"/>
    </location>
</feature>
<dbReference type="GO" id="GO:0005886">
    <property type="term" value="C:plasma membrane"/>
    <property type="evidence" value="ECO:0007669"/>
    <property type="project" value="UniProtKB-SubCell"/>
</dbReference>